<gene>
    <name evidence="10" type="primary">cfxP</name>
    <name evidence="10" type="ORF">AW09_002395</name>
</gene>
<evidence type="ECO:0000259" key="9">
    <source>
        <dbReference type="Pfam" id="PF00485"/>
    </source>
</evidence>
<accession>A0A080M5S2</accession>
<evidence type="ECO:0000313" key="10">
    <source>
        <dbReference type="EMBL" id="KFB72414.1"/>
    </source>
</evidence>
<organism evidence="10 11">
    <name type="scientific">Candidatus Accumulibacter phosphatis</name>
    <dbReference type="NCBI Taxonomy" id="327160"/>
    <lineage>
        <taxon>Bacteria</taxon>
        <taxon>Pseudomonadati</taxon>
        <taxon>Pseudomonadota</taxon>
        <taxon>Betaproteobacteria</taxon>
        <taxon>Candidatus Accumulibacter</taxon>
    </lineage>
</organism>
<keyword evidence="5 10" id="KW-0418">Kinase</keyword>
<dbReference type="SUPFAM" id="SSF52540">
    <property type="entry name" value="P-loop containing nucleoside triphosphate hydrolases"/>
    <property type="match status" value="1"/>
</dbReference>
<dbReference type="Proteomes" id="UP000020077">
    <property type="component" value="Unassembled WGS sequence"/>
</dbReference>
<comment type="similarity">
    <text evidence="1 8">Belongs to the phosphoribulokinase family.</text>
</comment>
<feature type="domain" description="Phosphoribulokinase/uridine kinase" evidence="9">
    <location>
        <begin position="7"/>
        <end position="215"/>
    </location>
</feature>
<dbReference type="NCBIfam" id="NF011997">
    <property type="entry name" value="PRK15453.1"/>
    <property type="match status" value="1"/>
</dbReference>
<dbReference type="InterPro" id="IPR006083">
    <property type="entry name" value="PRK/URK"/>
</dbReference>
<dbReference type="PROSITE" id="PS00567">
    <property type="entry name" value="PHOSPHORIBULOKINASE"/>
    <property type="match status" value="1"/>
</dbReference>
<evidence type="ECO:0000256" key="1">
    <source>
        <dbReference type="ARBA" id="ARBA00009719"/>
    </source>
</evidence>
<dbReference type="EC" id="2.7.1.19" evidence="2 8"/>
<evidence type="ECO:0000256" key="6">
    <source>
        <dbReference type="ARBA" id="ARBA00022840"/>
    </source>
</evidence>
<evidence type="ECO:0000256" key="7">
    <source>
        <dbReference type="ARBA" id="ARBA00047663"/>
    </source>
</evidence>
<keyword evidence="6" id="KW-0067">ATP-binding</keyword>
<dbReference type="InterPro" id="IPR006082">
    <property type="entry name" value="PRK"/>
</dbReference>
<keyword evidence="3 10" id="KW-0808">Transferase</keyword>
<evidence type="ECO:0000256" key="5">
    <source>
        <dbReference type="ARBA" id="ARBA00022777"/>
    </source>
</evidence>
<comment type="caution">
    <text evidence="10">The sequence shown here is derived from an EMBL/GenBank/DDBJ whole genome shotgun (WGS) entry which is preliminary data.</text>
</comment>
<reference evidence="10 11" key="1">
    <citation type="submission" date="2014-02" db="EMBL/GenBank/DDBJ databases">
        <title>Expanding our view of genomic diversity in Candidatus Accumulibacter clades.</title>
        <authorList>
            <person name="Skennerton C.T."/>
            <person name="Barr J.J."/>
            <person name="Slater F.R."/>
            <person name="Bond P.L."/>
            <person name="Tyson G.W."/>
        </authorList>
    </citation>
    <scope>NUCLEOTIDE SEQUENCE [LARGE SCALE GENOMIC DNA]</scope>
    <source>
        <strain evidence="11">BA-91</strain>
    </source>
</reference>
<sequence>MSIKNPVIAITGSSGAGTTSVTRAFQHIFRREKLNAAIIEGDSFHRYDREEMRTTMAKKSLTGDNHFSHFGPEANLLAELEELFREYGESGRGKSRHYVHDDVEAKLYGSPPGTFTEWTDLPQSTDLLFYEGLHGAAQTNAIDVSRHVDLCVGVVPIINLEWIQKLHRDKAQRGYSTEAVMDTILRRMPDYIHYICPQFSRTHVNFQRVPTVDTSNPFIAQDIPSQDESMLVIRFANPKGIDFAYLLSMLHDSFMSRPNIIVCPGGKMGLAMQIIFTPMIMQLMDKKRRSR</sequence>
<name>A0A080M5S2_9PROT</name>
<dbReference type="InterPro" id="IPR027417">
    <property type="entry name" value="P-loop_NTPase"/>
</dbReference>
<comment type="catalytic activity">
    <reaction evidence="7 8">
        <text>D-ribulose 5-phosphate + ATP = D-ribulose 1,5-bisphosphate + ADP + H(+)</text>
        <dbReference type="Rhea" id="RHEA:19365"/>
        <dbReference type="ChEBI" id="CHEBI:15378"/>
        <dbReference type="ChEBI" id="CHEBI:30616"/>
        <dbReference type="ChEBI" id="CHEBI:57870"/>
        <dbReference type="ChEBI" id="CHEBI:58121"/>
        <dbReference type="ChEBI" id="CHEBI:456216"/>
        <dbReference type="EC" id="2.7.1.19"/>
    </reaction>
</comment>
<evidence type="ECO:0000256" key="2">
    <source>
        <dbReference type="ARBA" id="ARBA00012042"/>
    </source>
</evidence>
<dbReference type="GO" id="GO:0005975">
    <property type="term" value="P:carbohydrate metabolic process"/>
    <property type="evidence" value="ECO:0007669"/>
    <property type="project" value="InterPro"/>
</dbReference>
<dbReference type="AlphaFoldDB" id="A0A080M5S2"/>
<evidence type="ECO:0000313" key="11">
    <source>
        <dbReference type="Proteomes" id="UP000020077"/>
    </source>
</evidence>
<proteinExistence type="inferred from homology"/>
<dbReference type="EMBL" id="JDVG02000391">
    <property type="protein sequence ID" value="KFB72414.1"/>
    <property type="molecule type" value="Genomic_DNA"/>
</dbReference>
<evidence type="ECO:0000256" key="4">
    <source>
        <dbReference type="ARBA" id="ARBA00022741"/>
    </source>
</evidence>
<dbReference type="GO" id="GO:0005524">
    <property type="term" value="F:ATP binding"/>
    <property type="evidence" value="ECO:0007669"/>
    <property type="project" value="UniProtKB-KW"/>
</dbReference>
<dbReference type="Pfam" id="PF00485">
    <property type="entry name" value="PRK"/>
    <property type="match status" value="1"/>
</dbReference>
<protein>
    <recommendedName>
        <fullName evidence="2 8">Phosphoribulokinase</fullName>
        <ecNumber evidence="2 8">2.7.1.19</ecNumber>
    </recommendedName>
</protein>
<keyword evidence="4" id="KW-0547">Nucleotide-binding</keyword>
<dbReference type="PRINTS" id="PR00478">
    <property type="entry name" value="PHRIBLKINASE"/>
</dbReference>
<dbReference type="Gene3D" id="3.40.50.300">
    <property type="entry name" value="P-loop containing nucleotide triphosphate hydrolases"/>
    <property type="match status" value="1"/>
</dbReference>
<evidence type="ECO:0000256" key="3">
    <source>
        <dbReference type="ARBA" id="ARBA00022679"/>
    </source>
</evidence>
<dbReference type="GO" id="GO:0008974">
    <property type="term" value="F:phosphoribulokinase activity"/>
    <property type="evidence" value="ECO:0007669"/>
    <property type="project" value="UniProtKB-EC"/>
</dbReference>
<evidence type="ECO:0000256" key="8">
    <source>
        <dbReference type="RuleBase" id="RU004082"/>
    </source>
</evidence>